<keyword evidence="2" id="KW-1185">Reference proteome</keyword>
<sequence>MTEETVLYRGLDQAGDYVEYVYVPGAAEKVEKEAQGPTLRRTVLPVPQQKPLTSTSSSRTIEFLQSRRVLIINSLTSGLNQSTRVYERVVQPVLAGLGVNHEYVPTRNAHTIADTAAALAAERDYLVIIFGGDTSLSEFVNALPPDSGNRSNNRSGSSSSSSSNRVRRGRIELVLVPTGTGNAISASSIGGGKNAIAKTLATLFNSAVSETTTPALQTSAVAEAGKPTASQNEDVILATVTATPAEPTFVPLPTFRVDFPPGSYVAAAGTTNAADAAAVAAATSPHRLELYSVVVVSWALHAALVADSDLPEYRALGVARFRKAAEINLARAQRYAGKIALLPLSSAKSGQCTSSGSIKLSGDASTHSYVLFTLVSQVEQGYLISPSTHYGAADDDGSGTKRPSLHFLRIPFTLPNNANNAELARLVILPYQAGAHVTDPNVDYIAVNPSSLGGTGDSGDAGHDDDDDNNGDGVAGVITAASGEGPQRWCVDGQIVVVPDAAGPVIVHGARHGIATANWDLYILV</sequence>
<proteinExistence type="predicted"/>
<comment type="caution">
    <text evidence="1">The sequence shown here is derived from an EMBL/GenBank/DDBJ whole genome shotgun (WGS) entry which is preliminary data.</text>
</comment>
<organism evidence="1 2">
    <name type="scientific">Geotrichum galactomycetum</name>
    <dbReference type="NCBI Taxonomy" id="27317"/>
    <lineage>
        <taxon>Eukaryota</taxon>
        <taxon>Fungi</taxon>
        <taxon>Dikarya</taxon>
        <taxon>Ascomycota</taxon>
        <taxon>Saccharomycotina</taxon>
        <taxon>Dipodascomycetes</taxon>
        <taxon>Dipodascales</taxon>
        <taxon>Dipodascaceae</taxon>
        <taxon>Geotrichum</taxon>
    </lineage>
</organism>
<name>A0ACB6V5R8_9ASCO</name>
<accession>A0ACB6V5R8</accession>
<evidence type="ECO:0000313" key="1">
    <source>
        <dbReference type="EMBL" id="KAF5098754.1"/>
    </source>
</evidence>
<evidence type="ECO:0000313" key="2">
    <source>
        <dbReference type="Proteomes" id="UP000744676"/>
    </source>
</evidence>
<dbReference type="EMBL" id="QVQA01000042">
    <property type="protein sequence ID" value="KAF5098754.1"/>
    <property type="molecule type" value="Genomic_DNA"/>
</dbReference>
<dbReference type="Proteomes" id="UP000744676">
    <property type="component" value="Unassembled WGS sequence"/>
</dbReference>
<reference evidence="1 2" key="1">
    <citation type="journal article" date="2020" name="Front. Microbiol.">
        <title>Phenotypic and Genetic Characterization of the Cheese Ripening Yeast Geotrichum candidum.</title>
        <authorList>
            <person name="Perkins V."/>
            <person name="Vignola S."/>
            <person name="Lessard M.H."/>
            <person name="Plante P.L."/>
            <person name="Corbeil J."/>
            <person name="Dugat-Bony E."/>
            <person name="Frenette M."/>
            <person name="Labrie S."/>
        </authorList>
    </citation>
    <scope>NUCLEOTIDE SEQUENCE [LARGE SCALE GENOMIC DNA]</scope>
    <source>
        <strain evidence="1 2">LMA-1147</strain>
    </source>
</reference>
<protein>
    <submittedName>
        <fullName evidence="1">Uncharacterized protein</fullName>
    </submittedName>
</protein>
<gene>
    <name evidence="1" type="ORF">D0Z00_001913</name>
</gene>